<name>A0A8A3S5M6_9EURY</name>
<evidence type="ECO:0000259" key="3">
    <source>
        <dbReference type="Pfam" id="PF18204"/>
    </source>
</evidence>
<dbReference type="NCBIfam" id="TIGR04126">
    <property type="entry name" value="PGF_CTERM"/>
    <property type="match status" value="1"/>
</dbReference>
<keyword evidence="1" id="KW-0732">Signal</keyword>
<keyword evidence="2" id="KW-0472">Membrane</keyword>
<keyword evidence="2" id="KW-1133">Transmembrane helix</keyword>
<dbReference type="EMBL" id="CP036172">
    <property type="protein sequence ID" value="QSZ67159.1"/>
    <property type="molecule type" value="Genomic_DNA"/>
</dbReference>
<proteinExistence type="predicted"/>
<feature type="transmembrane region" description="Helical" evidence="2">
    <location>
        <begin position="979"/>
        <end position="1000"/>
    </location>
</feature>
<evidence type="ECO:0000313" key="4">
    <source>
        <dbReference type="EMBL" id="QSZ67159.1"/>
    </source>
</evidence>
<organism evidence="4 5">
    <name type="scientific">Methanofollis aquaemaris</name>
    <dbReference type="NCBI Taxonomy" id="126734"/>
    <lineage>
        <taxon>Archaea</taxon>
        <taxon>Methanobacteriati</taxon>
        <taxon>Methanobacteriota</taxon>
        <taxon>Stenosarchaea group</taxon>
        <taxon>Methanomicrobia</taxon>
        <taxon>Methanomicrobiales</taxon>
        <taxon>Methanomicrobiaceae</taxon>
        <taxon>Methanofollis</taxon>
    </lineage>
</organism>
<dbReference type="InterPro" id="IPR026371">
    <property type="entry name" value="PGF_CTERM"/>
</dbReference>
<gene>
    <name evidence="4" type="ORF">RJ40_06420</name>
</gene>
<dbReference type="GO" id="GO:0005886">
    <property type="term" value="C:plasma membrane"/>
    <property type="evidence" value="ECO:0007669"/>
    <property type="project" value="UniProtKB-SubCell"/>
</dbReference>
<feature type="transmembrane region" description="Helical" evidence="2">
    <location>
        <begin position="168"/>
        <end position="188"/>
    </location>
</feature>
<dbReference type="KEGG" id="maqe:RJ40_06420"/>
<dbReference type="Proteomes" id="UP001042704">
    <property type="component" value="Chromosome"/>
</dbReference>
<sequence>MCRHGGSASVDLLLVRRRWVLSGPPPLPGLRSCGALYSLLVGALSHRGVVALITPTVSRGAGDMSSIPPLPLPSGHARHAAGGHGVVALKSLNPRINSNLSNPAPSDGRHPAGSTTKDILSVTLIMSYIPAIGVLGMVNQNSTPVEVRSSRSPRFTLRRNCMKSTSKMMVFAAVFLVAAALLVMPASAEDRMIDVDDTFFANENPTDLNFSKVNAAVGGSMNRLVKYNEDDKSKGQKKSFRVSNDKITDELQGVDFADDIYGTYFVQNGTEVTDTKVYFEKPTLKITPVLASDKSSSVAGKTVTKDNKIFFKVDTGKVGSTYSAAATPNGYFNFEIKLIGKDGSEVVVIPHDGFNQELSGVDVTQQVLYVGNSTDYSGTVEANGLYLSDLTSQSYQIVASWTGPEGFDDYAKDSEAASFTISTVDLAIEANKENVVRNNDFTVTIRGAAKANYYLYIEKVSGLEPEQYPTLKPGQIGVTYSDSGLPAFDADMKFAYEGKDASALTTVNGKIDTGAPKTYALVKTSSGGLRTVGFTTSSDTKDRSFTFKVVDPDDATKDDDVKVKIEEGEVTITAEGAGTYYLGEEIKLSGTNTDSDNVYLFMTGPNLGKDNGVSLVDTSIDAYKADGKVERSVESDDTWEYRWDTSAIKGSVLESGTYTVYAVSAKGDLDNPVDKRNLKDVKYQTIGVYLKKPFLTLDDVASRVARGDELKVTGVAEGKPSDVHVWVFGKNYRMIDGTESVEDDGTFEFTLERDQTDELTTGQYFLVIQHPMTDGVFNVRPATAKEVADSDLDNPTDYVIRDATGGLIDLGKLPASEAATALIDALNSQNCDDTYAKVSFQVEDARIIIDAIGDQAIGTKFTITGTTNLAVGDELQVDVSGASFGPSEKTQASGFSGDSGQVTVEAGDDYNKWSYEVDAADFKADQYSVSVESVDADVSTSATFNVLEKVPTTPTTTTVTETVTTVETTTTAVETTTPAAPGFGALVALIGLGAVAFLVMRRD</sequence>
<reference evidence="4" key="1">
    <citation type="journal article" date="2001" name="Int. J. Syst. Evol. Microbiol.">
        <title>Methanofollis aquaemaris sp. nov., a methanogen isolated from an aquaculture fish pond.</title>
        <authorList>
            <person name="Lai M.C."/>
            <person name="Chen S.C."/>
        </authorList>
    </citation>
    <scope>NUCLEOTIDE SEQUENCE</scope>
    <source>
        <strain evidence="4">N2F9704</strain>
    </source>
</reference>
<dbReference type="Pfam" id="PF18204">
    <property type="entry name" value="PGF-CTERM"/>
    <property type="match status" value="1"/>
</dbReference>
<evidence type="ECO:0000313" key="5">
    <source>
        <dbReference type="Proteomes" id="UP001042704"/>
    </source>
</evidence>
<reference evidence="4" key="2">
    <citation type="submission" date="2019-02" db="EMBL/GenBank/DDBJ databases">
        <authorList>
            <person name="Chen S.-C."/>
            <person name="Chien H.-H."/>
            <person name="Lai M.-C."/>
        </authorList>
    </citation>
    <scope>NUCLEOTIDE SEQUENCE</scope>
    <source>
        <strain evidence="4">N2F9704</strain>
    </source>
</reference>
<dbReference type="AlphaFoldDB" id="A0A8A3S5M6"/>
<keyword evidence="5" id="KW-1185">Reference proteome</keyword>
<feature type="domain" description="PGF-CTERM archaeal protein-sorting signal" evidence="3">
    <location>
        <begin position="981"/>
        <end position="1002"/>
    </location>
</feature>
<evidence type="ECO:0000256" key="2">
    <source>
        <dbReference type="SAM" id="Phobius"/>
    </source>
</evidence>
<dbReference type="NCBIfam" id="NF041431">
    <property type="entry name" value="S_layer_MEMAR"/>
    <property type="match status" value="1"/>
</dbReference>
<keyword evidence="2" id="KW-0812">Transmembrane</keyword>
<protein>
    <submittedName>
        <fullName evidence="4">PGF-CTERM sorting domain-containing protein</fullName>
    </submittedName>
</protein>
<evidence type="ECO:0000256" key="1">
    <source>
        <dbReference type="ARBA" id="ARBA00022729"/>
    </source>
</evidence>
<dbReference type="GO" id="GO:0030115">
    <property type="term" value="C:S-layer"/>
    <property type="evidence" value="ECO:0007669"/>
    <property type="project" value="UniProtKB-SubCell"/>
</dbReference>
<accession>A0A8A3S5M6</accession>